<keyword evidence="5" id="KW-0808">Transferase</keyword>
<dbReference type="AlphaFoldDB" id="K9WBN8"/>
<feature type="coiled-coil region" evidence="13">
    <location>
        <begin position="331"/>
        <end position="371"/>
    </location>
</feature>
<keyword evidence="6" id="KW-0812">Transmembrane</keyword>
<dbReference type="PANTHER" id="PTHR42878:SF7">
    <property type="entry name" value="SENSOR HISTIDINE KINASE GLRK"/>
    <property type="match status" value="1"/>
</dbReference>
<keyword evidence="8" id="KW-0418">Kinase</keyword>
<dbReference type="EC" id="2.7.13.3" evidence="3"/>
<sequence length="746" mass="84336">MTYEIFDQQLALSLQRLEALWRQVDELPKPSTQVWQDADDVPEKPQAHLTQSLEELSLSLQELQVAAEQLRQQNEALAESRNTTEQQRQHYQELFEFAPDGYLVTDKESSLLEVNQTAAQLLNVPTERLVGKPLVVFVAPEERRDFYSQLRQLQKGESIKNWQVQLQRWRGASFRVSLTVAPFKNSQGEVVGLRWQMQDLTSPKKESAQTQSDRLFRAMFENSAVGIALLDHQGRILKSNRALQEALGYSAQELQSRFPMLLNLDEPGMESAMFHQLMAGRRRSYQLEKRLSNHDSSMQWGRLTFSLVRGTQSEPTLATCILEDITALRQLKAAQQHAIEHQEAIKQQQATKKLEITLQEQKNSLNQLLETPNQQLAPLLEQLGKILNDILSSTSEFFFVCDRTGKYIYVNRAAAHALGLTQSDFISKTWQQLDLPAEVMERLDAQRATVFATGQAIADEASFPTVDGIRDYEYTMTPISDINNKPEAVVVTVRDITEQKLAAVAMSEALAKEDELSTLQSHFSYFVSVVVRELRNPLNNIFACTKLIETNAHPEADEKLLYYLQLIQANVRRINQLLHNLLLIKKLEAKELSLNPALLNLTEFCRELTEDVQQGAGFLHQLSFNSECLDVDVCMDKKLLRHLLTNLLLNAIKSSPEGSEVKMELICQEQQVVFHIQDSGSGISPEDQELLFKVLHRGNSLGTLAASSLGLFVVKQCVELQGGEIFVASEGSVGTTFTVTLPLNHH</sequence>
<dbReference type="Gene3D" id="3.30.565.10">
    <property type="entry name" value="Histidine kinase-like ATPase, C-terminal domain"/>
    <property type="match status" value="1"/>
</dbReference>
<keyword evidence="18" id="KW-1185">Reference proteome</keyword>
<organism evidence="17 18">
    <name type="scientific">Allocoleopsis franciscana PCC 7113</name>
    <dbReference type="NCBI Taxonomy" id="1173027"/>
    <lineage>
        <taxon>Bacteria</taxon>
        <taxon>Bacillati</taxon>
        <taxon>Cyanobacteriota</taxon>
        <taxon>Cyanophyceae</taxon>
        <taxon>Coleofasciculales</taxon>
        <taxon>Coleofasciculaceae</taxon>
        <taxon>Allocoleopsis</taxon>
        <taxon>Allocoleopsis franciscana</taxon>
    </lineage>
</organism>
<evidence type="ECO:0000256" key="10">
    <source>
        <dbReference type="ARBA" id="ARBA00022989"/>
    </source>
</evidence>
<feature type="domain" description="PAC" evidence="16">
    <location>
        <begin position="160"/>
        <end position="212"/>
    </location>
</feature>
<comment type="catalytic activity">
    <reaction evidence="1">
        <text>ATP + protein L-histidine = ADP + protein N-phospho-L-histidine.</text>
        <dbReference type="EC" id="2.7.13.3"/>
    </reaction>
</comment>
<evidence type="ECO:0000313" key="18">
    <source>
        <dbReference type="Proteomes" id="UP000010471"/>
    </source>
</evidence>
<keyword evidence="13" id="KW-0175">Coiled coil</keyword>
<feature type="domain" description="Histidine kinase" evidence="14">
    <location>
        <begin position="529"/>
        <end position="745"/>
    </location>
</feature>
<dbReference type="GO" id="GO:0007234">
    <property type="term" value="P:osmosensory signaling via phosphorelay pathway"/>
    <property type="evidence" value="ECO:0007669"/>
    <property type="project" value="TreeGrafter"/>
</dbReference>
<feature type="domain" description="PAS" evidence="15">
    <location>
        <begin position="87"/>
        <end position="157"/>
    </location>
</feature>
<evidence type="ECO:0000256" key="11">
    <source>
        <dbReference type="ARBA" id="ARBA00023012"/>
    </source>
</evidence>
<evidence type="ECO:0000256" key="9">
    <source>
        <dbReference type="ARBA" id="ARBA00022840"/>
    </source>
</evidence>
<dbReference type="InterPro" id="IPR036097">
    <property type="entry name" value="HisK_dim/P_sf"/>
</dbReference>
<proteinExistence type="predicted"/>
<keyword evidence="10" id="KW-1133">Transmembrane helix</keyword>
<dbReference type="NCBIfam" id="TIGR00229">
    <property type="entry name" value="sensory_box"/>
    <property type="match status" value="3"/>
</dbReference>
<dbReference type="KEGG" id="mic:Mic7113_1775"/>
<name>K9WBN8_9CYAN</name>
<evidence type="ECO:0000256" key="12">
    <source>
        <dbReference type="ARBA" id="ARBA00023136"/>
    </source>
</evidence>
<dbReference type="eggNOG" id="COG5002">
    <property type="taxonomic scope" value="Bacteria"/>
</dbReference>
<dbReference type="SMART" id="SM00091">
    <property type="entry name" value="PAS"/>
    <property type="match status" value="3"/>
</dbReference>
<dbReference type="PANTHER" id="PTHR42878">
    <property type="entry name" value="TWO-COMPONENT HISTIDINE KINASE"/>
    <property type="match status" value="1"/>
</dbReference>
<evidence type="ECO:0000259" key="14">
    <source>
        <dbReference type="PROSITE" id="PS50109"/>
    </source>
</evidence>
<feature type="domain" description="PAC" evidence="16">
    <location>
        <begin position="285"/>
        <end position="337"/>
    </location>
</feature>
<evidence type="ECO:0000256" key="5">
    <source>
        <dbReference type="ARBA" id="ARBA00022679"/>
    </source>
</evidence>
<feature type="domain" description="PAS" evidence="15">
    <location>
        <begin position="383"/>
        <end position="429"/>
    </location>
</feature>
<dbReference type="HOGENOM" id="CLU_425075_0_0_3"/>
<dbReference type="InterPro" id="IPR003594">
    <property type="entry name" value="HATPase_dom"/>
</dbReference>
<dbReference type="GO" id="GO:0000156">
    <property type="term" value="F:phosphorelay response regulator activity"/>
    <property type="evidence" value="ECO:0007669"/>
    <property type="project" value="TreeGrafter"/>
</dbReference>
<dbReference type="RefSeq" id="WP_015181785.1">
    <property type="nucleotide sequence ID" value="NC_019738.1"/>
</dbReference>
<dbReference type="PROSITE" id="PS50112">
    <property type="entry name" value="PAS"/>
    <property type="match status" value="3"/>
</dbReference>
<dbReference type="InterPro" id="IPR036890">
    <property type="entry name" value="HATPase_C_sf"/>
</dbReference>
<dbReference type="Pfam" id="PF00512">
    <property type="entry name" value="HisKA"/>
    <property type="match status" value="1"/>
</dbReference>
<dbReference type="InterPro" id="IPR000700">
    <property type="entry name" value="PAS-assoc_C"/>
</dbReference>
<dbReference type="InterPro" id="IPR035965">
    <property type="entry name" value="PAS-like_dom_sf"/>
</dbReference>
<dbReference type="PROSITE" id="PS50109">
    <property type="entry name" value="HIS_KIN"/>
    <property type="match status" value="1"/>
</dbReference>
<dbReference type="InterPro" id="IPR001610">
    <property type="entry name" value="PAC"/>
</dbReference>
<dbReference type="Pfam" id="PF08448">
    <property type="entry name" value="PAS_4"/>
    <property type="match status" value="1"/>
</dbReference>
<evidence type="ECO:0000256" key="1">
    <source>
        <dbReference type="ARBA" id="ARBA00000085"/>
    </source>
</evidence>
<feature type="coiled-coil region" evidence="13">
    <location>
        <begin position="53"/>
        <end position="87"/>
    </location>
</feature>
<dbReference type="GO" id="GO:0016020">
    <property type="term" value="C:membrane"/>
    <property type="evidence" value="ECO:0007669"/>
    <property type="project" value="UniProtKB-SubCell"/>
</dbReference>
<evidence type="ECO:0000256" key="2">
    <source>
        <dbReference type="ARBA" id="ARBA00004141"/>
    </source>
</evidence>
<keyword evidence="9" id="KW-0067">ATP-binding</keyword>
<dbReference type="PATRIC" id="fig|1173027.3.peg.1957"/>
<dbReference type="STRING" id="1173027.Mic7113_1775"/>
<dbReference type="SMART" id="SM00388">
    <property type="entry name" value="HisKA"/>
    <property type="match status" value="1"/>
</dbReference>
<dbReference type="Pfam" id="PF02518">
    <property type="entry name" value="HATPase_c"/>
    <property type="match status" value="1"/>
</dbReference>
<dbReference type="PRINTS" id="PR00344">
    <property type="entry name" value="BCTRLSENSOR"/>
</dbReference>
<evidence type="ECO:0000256" key="6">
    <source>
        <dbReference type="ARBA" id="ARBA00022692"/>
    </source>
</evidence>
<comment type="subcellular location">
    <subcellularLocation>
        <location evidence="2">Membrane</location>
        <topology evidence="2">Multi-pass membrane protein</topology>
    </subcellularLocation>
</comment>
<dbReference type="InterPro" id="IPR013767">
    <property type="entry name" value="PAS_fold"/>
</dbReference>
<dbReference type="PROSITE" id="PS50113">
    <property type="entry name" value="PAC"/>
    <property type="match status" value="2"/>
</dbReference>
<dbReference type="GO" id="GO:0030295">
    <property type="term" value="F:protein kinase activator activity"/>
    <property type="evidence" value="ECO:0007669"/>
    <property type="project" value="TreeGrafter"/>
</dbReference>
<evidence type="ECO:0000259" key="15">
    <source>
        <dbReference type="PROSITE" id="PS50112"/>
    </source>
</evidence>
<evidence type="ECO:0000259" key="16">
    <source>
        <dbReference type="PROSITE" id="PS50113"/>
    </source>
</evidence>
<feature type="domain" description="PAS" evidence="15">
    <location>
        <begin position="212"/>
        <end position="257"/>
    </location>
</feature>
<dbReference type="InterPro" id="IPR050351">
    <property type="entry name" value="BphY/WalK/GraS-like"/>
</dbReference>
<dbReference type="eggNOG" id="COG3829">
    <property type="taxonomic scope" value="Bacteria"/>
</dbReference>
<dbReference type="CDD" id="cd00082">
    <property type="entry name" value="HisKA"/>
    <property type="match status" value="1"/>
</dbReference>
<dbReference type="SUPFAM" id="SSF47384">
    <property type="entry name" value="Homodimeric domain of signal transducing histidine kinase"/>
    <property type="match status" value="1"/>
</dbReference>
<evidence type="ECO:0000256" key="13">
    <source>
        <dbReference type="SAM" id="Coils"/>
    </source>
</evidence>
<dbReference type="Gene3D" id="1.10.287.130">
    <property type="match status" value="1"/>
</dbReference>
<gene>
    <name evidence="17" type="ORF">Mic7113_1775</name>
</gene>
<dbReference type="CDD" id="cd00130">
    <property type="entry name" value="PAS"/>
    <property type="match status" value="3"/>
</dbReference>
<dbReference type="InterPro" id="IPR013656">
    <property type="entry name" value="PAS_4"/>
</dbReference>
<dbReference type="InterPro" id="IPR003661">
    <property type="entry name" value="HisK_dim/P_dom"/>
</dbReference>
<dbReference type="SUPFAM" id="SSF55874">
    <property type="entry name" value="ATPase domain of HSP90 chaperone/DNA topoisomerase II/histidine kinase"/>
    <property type="match status" value="1"/>
</dbReference>
<evidence type="ECO:0000313" key="17">
    <source>
        <dbReference type="EMBL" id="AFZ17633.1"/>
    </source>
</evidence>
<dbReference type="OrthoDB" id="444256at2"/>
<protein>
    <recommendedName>
        <fullName evidence="3">histidine kinase</fullName>
        <ecNumber evidence="3">2.7.13.3</ecNumber>
    </recommendedName>
</protein>
<dbReference type="Pfam" id="PF00989">
    <property type="entry name" value="PAS"/>
    <property type="match status" value="2"/>
</dbReference>
<dbReference type="SMART" id="SM00086">
    <property type="entry name" value="PAC"/>
    <property type="match status" value="3"/>
</dbReference>
<evidence type="ECO:0000256" key="8">
    <source>
        <dbReference type="ARBA" id="ARBA00022777"/>
    </source>
</evidence>
<dbReference type="Gene3D" id="3.30.450.20">
    <property type="entry name" value="PAS domain"/>
    <property type="match status" value="3"/>
</dbReference>
<dbReference type="SMART" id="SM00387">
    <property type="entry name" value="HATPase_c"/>
    <property type="match status" value="1"/>
</dbReference>
<evidence type="ECO:0000256" key="4">
    <source>
        <dbReference type="ARBA" id="ARBA00022553"/>
    </source>
</evidence>
<dbReference type="Proteomes" id="UP000010471">
    <property type="component" value="Chromosome"/>
</dbReference>
<dbReference type="GO" id="GO:0005524">
    <property type="term" value="F:ATP binding"/>
    <property type="evidence" value="ECO:0007669"/>
    <property type="project" value="UniProtKB-KW"/>
</dbReference>
<keyword evidence="11" id="KW-0902">Two-component regulatory system</keyword>
<dbReference type="InterPro" id="IPR005467">
    <property type="entry name" value="His_kinase_dom"/>
</dbReference>
<evidence type="ECO:0000256" key="3">
    <source>
        <dbReference type="ARBA" id="ARBA00012438"/>
    </source>
</evidence>
<dbReference type="InterPro" id="IPR004358">
    <property type="entry name" value="Sig_transdc_His_kin-like_C"/>
</dbReference>
<dbReference type="EMBL" id="CP003630">
    <property type="protein sequence ID" value="AFZ17633.1"/>
    <property type="molecule type" value="Genomic_DNA"/>
</dbReference>
<dbReference type="GO" id="GO:0006355">
    <property type="term" value="P:regulation of DNA-templated transcription"/>
    <property type="evidence" value="ECO:0007669"/>
    <property type="project" value="InterPro"/>
</dbReference>
<accession>K9WBN8</accession>
<keyword evidence="12" id="KW-0472">Membrane</keyword>
<keyword evidence="4" id="KW-0597">Phosphoprotein</keyword>
<keyword evidence="7" id="KW-0547">Nucleotide-binding</keyword>
<dbReference type="InterPro" id="IPR000014">
    <property type="entry name" value="PAS"/>
</dbReference>
<reference evidence="17 18" key="1">
    <citation type="submission" date="2012-06" db="EMBL/GenBank/DDBJ databases">
        <title>Finished chromosome of genome of Microcoleus sp. PCC 7113.</title>
        <authorList>
            <consortium name="US DOE Joint Genome Institute"/>
            <person name="Gugger M."/>
            <person name="Coursin T."/>
            <person name="Rippka R."/>
            <person name="Tandeau De Marsac N."/>
            <person name="Huntemann M."/>
            <person name="Wei C.-L."/>
            <person name="Han J."/>
            <person name="Detter J.C."/>
            <person name="Han C."/>
            <person name="Tapia R."/>
            <person name="Chen A."/>
            <person name="Kyrpides N."/>
            <person name="Mavromatis K."/>
            <person name="Markowitz V."/>
            <person name="Szeto E."/>
            <person name="Ivanova N."/>
            <person name="Pagani I."/>
            <person name="Pati A."/>
            <person name="Goodwin L."/>
            <person name="Nordberg H.P."/>
            <person name="Cantor M.N."/>
            <person name="Hua S.X."/>
            <person name="Woyke T."/>
            <person name="Kerfeld C.A."/>
        </authorList>
    </citation>
    <scope>NUCLEOTIDE SEQUENCE [LARGE SCALE GENOMIC DNA]</scope>
    <source>
        <strain evidence="17 18">PCC 7113</strain>
    </source>
</reference>
<dbReference type="GO" id="GO:0000155">
    <property type="term" value="F:phosphorelay sensor kinase activity"/>
    <property type="evidence" value="ECO:0007669"/>
    <property type="project" value="InterPro"/>
</dbReference>
<dbReference type="SUPFAM" id="SSF55785">
    <property type="entry name" value="PYP-like sensor domain (PAS domain)"/>
    <property type="match status" value="3"/>
</dbReference>
<evidence type="ECO:0000256" key="7">
    <source>
        <dbReference type="ARBA" id="ARBA00022741"/>
    </source>
</evidence>